<dbReference type="SMART" id="SM00245">
    <property type="entry name" value="TSPc"/>
    <property type="match status" value="1"/>
</dbReference>
<dbReference type="EMBL" id="JBHULU010000021">
    <property type="protein sequence ID" value="MFD2515230.1"/>
    <property type="molecule type" value="Genomic_DNA"/>
</dbReference>
<organism evidence="3 4">
    <name type="scientific">Pontibacter locisalis</name>
    <dbReference type="NCBI Taxonomy" id="1719035"/>
    <lineage>
        <taxon>Bacteria</taxon>
        <taxon>Pseudomonadati</taxon>
        <taxon>Bacteroidota</taxon>
        <taxon>Cytophagia</taxon>
        <taxon>Cytophagales</taxon>
        <taxon>Hymenobacteraceae</taxon>
        <taxon>Pontibacter</taxon>
    </lineage>
</organism>
<dbReference type="SUPFAM" id="SSF52096">
    <property type="entry name" value="ClpP/crotonase"/>
    <property type="match status" value="1"/>
</dbReference>
<dbReference type="RefSeq" id="WP_377509533.1">
    <property type="nucleotide sequence ID" value="NZ_JBHULU010000021.1"/>
</dbReference>
<proteinExistence type="predicted"/>
<reference evidence="4" key="1">
    <citation type="journal article" date="2019" name="Int. J. Syst. Evol. Microbiol.">
        <title>The Global Catalogue of Microorganisms (GCM) 10K type strain sequencing project: providing services to taxonomists for standard genome sequencing and annotation.</title>
        <authorList>
            <consortium name="The Broad Institute Genomics Platform"/>
            <consortium name="The Broad Institute Genome Sequencing Center for Infectious Disease"/>
            <person name="Wu L."/>
            <person name="Ma J."/>
        </authorList>
    </citation>
    <scope>NUCLEOTIDE SEQUENCE [LARGE SCALE GENOMIC DNA]</scope>
    <source>
        <strain evidence="4">KCTC 42498</strain>
    </source>
</reference>
<feature type="chain" id="PRO_5045340236" evidence="1">
    <location>
        <begin position="21"/>
        <end position="334"/>
    </location>
</feature>
<dbReference type="Pfam" id="PF03572">
    <property type="entry name" value="Peptidase_S41"/>
    <property type="match status" value="1"/>
</dbReference>
<dbReference type="Proteomes" id="UP001597544">
    <property type="component" value="Unassembled WGS sequence"/>
</dbReference>
<evidence type="ECO:0000313" key="4">
    <source>
        <dbReference type="Proteomes" id="UP001597544"/>
    </source>
</evidence>
<keyword evidence="4" id="KW-1185">Reference proteome</keyword>
<dbReference type="PANTHER" id="PTHR32060:SF30">
    <property type="entry name" value="CARBOXY-TERMINAL PROCESSING PROTEASE CTPA"/>
    <property type="match status" value="1"/>
</dbReference>
<sequence length="334" mass="37711">MKRPLLLLLLIFTTHSQIFAQADSLRTYVTEALDIMKARSVNKNKVDWDNLYLKSLAKTDTASSTESTYPIILDALKQLKDNHSGFYPPELIEAYKLGYRAMGMEFPTPEYKMLEGKYAYILIPPFAAINLEEQREYSASIQAAITQLDKQNPEGWIIDLRSNDGGMSSPMLAGIGPFIEKEKAVGWKDADGKNGYWIYKKGKVYENDDLVFDMKIQPYKIKNKRKPMAVLVGKNTSSAGEVLSAAFVGRRNTKLIGTNTAGLTSNNNEHELSDGAYLVLTEGNYIDRNNKEYNKIGEGIAPDIRLENLIEKKPENNSTIYIEKAKEFLNLRNK</sequence>
<dbReference type="CDD" id="cd06567">
    <property type="entry name" value="Peptidase_S41"/>
    <property type="match status" value="1"/>
</dbReference>
<comment type="caution">
    <text evidence="3">The sequence shown here is derived from an EMBL/GenBank/DDBJ whole genome shotgun (WGS) entry which is preliminary data.</text>
</comment>
<evidence type="ECO:0000259" key="2">
    <source>
        <dbReference type="SMART" id="SM00245"/>
    </source>
</evidence>
<name>A0ABW5IQN0_9BACT</name>
<dbReference type="Gene3D" id="3.30.750.44">
    <property type="match status" value="1"/>
</dbReference>
<evidence type="ECO:0000256" key="1">
    <source>
        <dbReference type="SAM" id="SignalP"/>
    </source>
</evidence>
<dbReference type="PANTHER" id="PTHR32060">
    <property type="entry name" value="TAIL-SPECIFIC PROTEASE"/>
    <property type="match status" value="1"/>
</dbReference>
<evidence type="ECO:0000313" key="3">
    <source>
        <dbReference type="EMBL" id="MFD2515230.1"/>
    </source>
</evidence>
<protein>
    <submittedName>
        <fullName evidence="3">S41 family peptidase</fullName>
    </submittedName>
</protein>
<dbReference type="InterPro" id="IPR029045">
    <property type="entry name" value="ClpP/crotonase-like_dom_sf"/>
</dbReference>
<accession>A0ABW5IQN0</accession>
<feature type="signal peptide" evidence="1">
    <location>
        <begin position="1"/>
        <end position="20"/>
    </location>
</feature>
<dbReference type="InterPro" id="IPR005151">
    <property type="entry name" value="Tail-specific_protease"/>
</dbReference>
<gene>
    <name evidence="3" type="ORF">ACFSRY_15255</name>
</gene>
<keyword evidence="1" id="KW-0732">Signal</keyword>
<feature type="domain" description="Tail specific protease" evidence="2">
    <location>
        <begin position="72"/>
        <end position="307"/>
    </location>
</feature>
<dbReference type="Gene3D" id="3.90.226.10">
    <property type="entry name" value="2-enoyl-CoA Hydratase, Chain A, domain 1"/>
    <property type="match status" value="1"/>
</dbReference>